<dbReference type="RefSeq" id="WP_074633416.1">
    <property type="nucleotide sequence ID" value="NZ_CP066065.1"/>
</dbReference>
<proteinExistence type="predicted"/>
<evidence type="ECO:0000256" key="1">
    <source>
        <dbReference type="SAM" id="Coils"/>
    </source>
</evidence>
<feature type="region of interest" description="Disordered" evidence="2">
    <location>
        <begin position="514"/>
        <end position="541"/>
    </location>
</feature>
<organism evidence="4 5">
    <name type="scientific">Schaalia meyeri</name>
    <dbReference type="NCBI Taxonomy" id="52773"/>
    <lineage>
        <taxon>Bacteria</taxon>
        <taxon>Bacillati</taxon>
        <taxon>Actinomycetota</taxon>
        <taxon>Actinomycetes</taxon>
        <taxon>Actinomycetales</taxon>
        <taxon>Actinomycetaceae</taxon>
        <taxon>Schaalia</taxon>
    </lineage>
</organism>
<evidence type="ECO:0000256" key="2">
    <source>
        <dbReference type="SAM" id="MobiDB-lite"/>
    </source>
</evidence>
<protein>
    <submittedName>
        <fullName evidence="4">Alpha/beta hydrolase</fullName>
    </submittedName>
</protein>
<reference evidence="4 5" key="1">
    <citation type="submission" date="2020-12" db="EMBL/GenBank/DDBJ databases">
        <title>FDA dAtabase for Regulatory Grade micrObial Sequences (FDA-ARGOS): Supporting development and validation of Infectious Disease Dx tests.</title>
        <authorList>
            <person name="Sproer C."/>
            <person name="Gronow S."/>
            <person name="Severitt S."/>
            <person name="Schroder I."/>
            <person name="Tallon L."/>
            <person name="Sadzewicz L."/>
            <person name="Zhao X."/>
            <person name="Boylan J."/>
            <person name="Ott S."/>
            <person name="Bowen H."/>
            <person name="Vavikolanu K."/>
            <person name="Mehta A."/>
            <person name="Aluvathingal J."/>
            <person name="Nadendla S."/>
            <person name="Lowell S."/>
            <person name="Myers T."/>
            <person name="Yan Y."/>
            <person name="Sichtig H."/>
        </authorList>
    </citation>
    <scope>NUCLEOTIDE SEQUENCE [LARGE SCALE GENOMIC DNA]</scope>
    <source>
        <strain evidence="4 5">FDAARGOS_985</strain>
    </source>
</reference>
<keyword evidence="1" id="KW-0175">Coiled coil</keyword>
<dbReference type="GO" id="GO:0016787">
    <property type="term" value="F:hydrolase activity"/>
    <property type="evidence" value="ECO:0007669"/>
    <property type="project" value="UniProtKB-KW"/>
</dbReference>
<accession>A0AAP9Y7I9</accession>
<gene>
    <name evidence="4" type="ORF">I6H42_07120</name>
</gene>
<name>A0AAP9Y7I9_9ACTO</name>
<feature type="coiled-coil region" evidence="1">
    <location>
        <begin position="247"/>
        <end position="302"/>
    </location>
</feature>
<dbReference type="InterPro" id="IPR010427">
    <property type="entry name" value="DUF1023"/>
</dbReference>
<keyword evidence="4" id="KW-0378">Hydrolase</keyword>
<evidence type="ECO:0000313" key="4">
    <source>
        <dbReference type="EMBL" id="QQC43551.1"/>
    </source>
</evidence>
<sequence>MATWADIQSWDHGYVIEAEDLIEQELREARELVSDIEHAAHDIRSQGKGPDQMRQRLSEIQALLDARINELSEYAMATAALHGYVSRVVAMRKSAWEVAAEIDCEISESGEVILGPDSGGDDGNRTSKYHELCDIVSQVVAIATEAEATVGPRYKALADGQYVMPEGRHSESAGLKNDADPSWSPEEVSVWWGLLSESEREALINKDPQKYGNLNGIDMESRAKANDIALFGRKDAAGNRIPGSSLIEQTEKELKEAEEAIAEAGRAGTGNPTGLAALIKQRDDLRNRLKDLEAIRGQLESNAGATLVTLELGARGENVRAAIAIGDVDNAEHVTTMVPGMTTTCRDNARLNVEYAKNLQEAAELYGGAKKGSVAAIAWLGYEAPSDPRETLDLSVASTHKAEVGGQRLNGFLTGIHSWRAERGMDVHQSAMTHSYGSTTGGFAMRDIGEGVVDDFVYTGSPGSAVQSVGTLGVDPEHTWVSATPLHDAVQGMGTDWNFGRDPKELEGIGHLSGDTSGGEGYNADPNADTNANHSSYFKKALPDKRNRALEDIGKVIADSMGKQ</sequence>
<keyword evidence="5" id="KW-1185">Reference proteome</keyword>
<feature type="domain" description="DUF1023" evidence="3">
    <location>
        <begin position="317"/>
        <end position="491"/>
    </location>
</feature>
<dbReference type="AlphaFoldDB" id="A0AAP9Y7I9"/>
<dbReference type="EMBL" id="CP066065">
    <property type="protein sequence ID" value="QQC43551.1"/>
    <property type="molecule type" value="Genomic_DNA"/>
</dbReference>
<dbReference type="Proteomes" id="UP000595220">
    <property type="component" value="Chromosome"/>
</dbReference>
<dbReference type="Pfam" id="PF06259">
    <property type="entry name" value="Abhydrolase_8"/>
    <property type="match status" value="1"/>
</dbReference>
<evidence type="ECO:0000313" key="5">
    <source>
        <dbReference type="Proteomes" id="UP000595220"/>
    </source>
</evidence>
<evidence type="ECO:0000259" key="3">
    <source>
        <dbReference type="Pfam" id="PF06259"/>
    </source>
</evidence>